<feature type="transmembrane region" description="Helical" evidence="1">
    <location>
        <begin position="145"/>
        <end position="169"/>
    </location>
</feature>
<reference evidence="2 3" key="1">
    <citation type="submission" date="2020-07" db="EMBL/GenBank/DDBJ databases">
        <authorList>
            <person name="Partida-Martinez L."/>
            <person name="Huntemann M."/>
            <person name="Clum A."/>
            <person name="Wang J."/>
            <person name="Palaniappan K."/>
            <person name="Ritter S."/>
            <person name="Chen I.-M."/>
            <person name="Stamatis D."/>
            <person name="Reddy T."/>
            <person name="O'Malley R."/>
            <person name="Daum C."/>
            <person name="Shapiro N."/>
            <person name="Ivanova N."/>
            <person name="Kyrpides N."/>
            <person name="Woyke T."/>
        </authorList>
    </citation>
    <scope>NUCLEOTIDE SEQUENCE [LARGE SCALE GENOMIC DNA]</scope>
    <source>
        <strain evidence="2 3">AS2.3</strain>
    </source>
</reference>
<keyword evidence="1" id="KW-0812">Transmembrane</keyword>
<keyword evidence="1" id="KW-0472">Membrane</keyword>
<evidence type="ECO:0000313" key="2">
    <source>
        <dbReference type="EMBL" id="NYD90787.1"/>
    </source>
</evidence>
<sequence>MTGTLRRNMAWIHGWLGLVAGWILFAMFLTGTASYFRPEITRWMQPELASVLVPPATAARSAVAYLQRAGSDDEAWYIELPDERDAVTRIFVQPGAKSTAKPGRPDELLLDGATGQPVHGRDTRGGEHFYRFHFQLQLPYPWGRWLAGLCAIFMLGAIISGVVTHKRIFADFFTLRWNKGQRSWLDAHNVSAVLALPYHAVITYTGLITLIVMYMPWPIAANYARPADFFQAAYGLPPEQPAAGRPAKLVAVAPLVADAERRWGAGVARMIVRHPDDAASTVTLYRTPRASLNARGPSLTYAGTSGELIAESGGGGPAIATGGVMLGLHIAQFAGPALRWTLFGLGLTGAAMVGTGLLLWTAARRRPNAQPFFGLKLVERLNIATIVGLPIGMAAFLLANRLIPADLPGRADWEVKAMFWTWAAVALAQFLRPSRRAWPEGFALAALTFLAIPVTDALTTRRGLPGTLLAGDTLFATFDLAMLAIALLLGVASWRAGRPPRQVTRRTRQAETIHA</sequence>
<reference evidence="2 3" key="2">
    <citation type="submission" date="2020-08" db="EMBL/GenBank/DDBJ databases">
        <title>The Agave Microbiome: Exploring the role of microbial communities in plant adaptations to desert environments.</title>
        <authorList>
            <person name="Partida-Martinez L.P."/>
        </authorList>
    </citation>
    <scope>NUCLEOTIDE SEQUENCE [LARGE SCALE GENOMIC DNA]</scope>
    <source>
        <strain evidence="2 3">AS2.3</strain>
    </source>
</reference>
<dbReference type="AlphaFoldDB" id="A0A7Y9FPR2"/>
<dbReference type="PANTHER" id="PTHR34219">
    <property type="entry name" value="IRON-REGULATED INNER MEMBRANE PROTEIN-RELATED"/>
    <property type="match status" value="1"/>
</dbReference>
<feature type="transmembrane region" description="Helical" evidence="1">
    <location>
        <begin position="438"/>
        <end position="455"/>
    </location>
</feature>
<dbReference type="RefSeq" id="WP_179509214.1">
    <property type="nucleotide sequence ID" value="NZ_JACCBY010000003.1"/>
</dbReference>
<accession>A0A7Y9FPR2</accession>
<proteinExistence type="predicted"/>
<feature type="transmembrane region" description="Helical" evidence="1">
    <location>
        <begin position="475"/>
        <end position="496"/>
    </location>
</feature>
<protein>
    <submittedName>
        <fullName evidence="2">Putative iron-regulated membrane protein</fullName>
    </submittedName>
</protein>
<dbReference type="EMBL" id="JACCBY010000003">
    <property type="protein sequence ID" value="NYD90787.1"/>
    <property type="molecule type" value="Genomic_DNA"/>
</dbReference>
<feature type="transmembrane region" description="Helical" evidence="1">
    <location>
        <begin position="190"/>
        <end position="215"/>
    </location>
</feature>
<dbReference type="Pfam" id="PF03929">
    <property type="entry name" value="PepSY_TM"/>
    <property type="match status" value="1"/>
</dbReference>
<feature type="transmembrane region" description="Helical" evidence="1">
    <location>
        <begin position="381"/>
        <end position="403"/>
    </location>
</feature>
<keyword evidence="1" id="KW-1133">Transmembrane helix</keyword>
<evidence type="ECO:0000313" key="3">
    <source>
        <dbReference type="Proteomes" id="UP000517753"/>
    </source>
</evidence>
<feature type="transmembrane region" description="Helical" evidence="1">
    <location>
        <begin position="12"/>
        <end position="36"/>
    </location>
</feature>
<comment type="caution">
    <text evidence="2">The sequence shown here is derived from an EMBL/GenBank/DDBJ whole genome shotgun (WGS) entry which is preliminary data.</text>
</comment>
<gene>
    <name evidence="2" type="ORF">HD841_002584</name>
</gene>
<keyword evidence="3" id="KW-1185">Reference proteome</keyword>
<organism evidence="2 3">
    <name type="scientific">Sphingomonas melonis</name>
    <dbReference type="NCBI Taxonomy" id="152682"/>
    <lineage>
        <taxon>Bacteria</taxon>
        <taxon>Pseudomonadati</taxon>
        <taxon>Pseudomonadota</taxon>
        <taxon>Alphaproteobacteria</taxon>
        <taxon>Sphingomonadales</taxon>
        <taxon>Sphingomonadaceae</taxon>
        <taxon>Sphingomonas</taxon>
    </lineage>
</organism>
<dbReference type="Proteomes" id="UP000517753">
    <property type="component" value="Unassembled WGS sequence"/>
</dbReference>
<feature type="transmembrane region" description="Helical" evidence="1">
    <location>
        <begin position="340"/>
        <end position="360"/>
    </location>
</feature>
<evidence type="ECO:0000256" key="1">
    <source>
        <dbReference type="SAM" id="Phobius"/>
    </source>
</evidence>
<dbReference type="PANTHER" id="PTHR34219:SF4">
    <property type="entry name" value="PEPSY DOMAIN-CONTAINING PROTEIN"/>
    <property type="match status" value="1"/>
</dbReference>
<name>A0A7Y9FPR2_9SPHN</name>
<dbReference type="InterPro" id="IPR005625">
    <property type="entry name" value="PepSY-ass_TM"/>
</dbReference>
<feature type="transmembrane region" description="Helical" evidence="1">
    <location>
        <begin position="415"/>
        <end position="431"/>
    </location>
</feature>